<keyword evidence="3" id="KW-1185">Reference proteome</keyword>
<sequence>MEAGISTRVRALALALLATLIAGGALLASAQAASAASPQLLAPGNGKTLARGSQPLFKARDTDPNSRRYSVYITISRSKKLDRRGDLKQTRGSGTFSSMRRKGKYGFVYKPENYSFPTWFMQAPGTYYWQVFHIDCRVRGCHVHSKVRSFKVA</sequence>
<comment type="caution">
    <text evidence="2">The sequence shown here is derived from an EMBL/GenBank/DDBJ whole genome shotgun (WGS) entry which is preliminary data.</text>
</comment>
<proteinExistence type="predicted"/>
<organism evidence="2 3">
    <name type="scientific">Conexibacter stalactiti</name>
    <dbReference type="NCBI Taxonomy" id="1940611"/>
    <lineage>
        <taxon>Bacteria</taxon>
        <taxon>Bacillati</taxon>
        <taxon>Actinomycetota</taxon>
        <taxon>Thermoleophilia</taxon>
        <taxon>Solirubrobacterales</taxon>
        <taxon>Conexibacteraceae</taxon>
        <taxon>Conexibacter</taxon>
    </lineage>
</organism>
<evidence type="ECO:0000313" key="3">
    <source>
        <dbReference type="Proteomes" id="UP001284601"/>
    </source>
</evidence>
<gene>
    <name evidence="2" type="ORF">R7226_08610</name>
</gene>
<keyword evidence="1" id="KW-0732">Signal</keyword>
<protein>
    <submittedName>
        <fullName evidence="2">Uncharacterized protein</fullName>
    </submittedName>
</protein>
<reference evidence="3" key="1">
    <citation type="submission" date="2023-07" db="EMBL/GenBank/DDBJ databases">
        <title>Conexibacter stalactiti sp. nov., isolated from stalactites in a lava cave and emended description of the genus Conexibacter.</title>
        <authorList>
            <person name="Lee S.D."/>
        </authorList>
    </citation>
    <scope>NUCLEOTIDE SEQUENCE [LARGE SCALE GENOMIC DNA]</scope>
    <source>
        <strain evidence="3">KCTC 39840</strain>
    </source>
</reference>
<evidence type="ECO:0000256" key="1">
    <source>
        <dbReference type="SAM" id="SignalP"/>
    </source>
</evidence>
<feature type="chain" id="PRO_5045136034" evidence="1">
    <location>
        <begin position="36"/>
        <end position="153"/>
    </location>
</feature>
<feature type="signal peptide" evidence="1">
    <location>
        <begin position="1"/>
        <end position="35"/>
    </location>
</feature>
<name>A0ABU4HPB8_9ACTN</name>
<accession>A0ABU4HPB8</accession>
<dbReference type="EMBL" id="JAWSTH010000016">
    <property type="protein sequence ID" value="MDW5594395.1"/>
    <property type="molecule type" value="Genomic_DNA"/>
</dbReference>
<reference evidence="2 3" key="2">
    <citation type="submission" date="2023-10" db="EMBL/GenBank/DDBJ databases">
        <authorList>
            <person name="Han X.F."/>
        </authorList>
    </citation>
    <scope>NUCLEOTIDE SEQUENCE [LARGE SCALE GENOMIC DNA]</scope>
    <source>
        <strain evidence="2 3">KCTC 39840</strain>
    </source>
</reference>
<evidence type="ECO:0000313" key="2">
    <source>
        <dbReference type="EMBL" id="MDW5594395.1"/>
    </source>
</evidence>
<dbReference type="RefSeq" id="WP_318596666.1">
    <property type="nucleotide sequence ID" value="NZ_JAWSTH010000016.1"/>
</dbReference>
<dbReference type="Proteomes" id="UP001284601">
    <property type="component" value="Unassembled WGS sequence"/>
</dbReference>